<dbReference type="Pfam" id="PF02661">
    <property type="entry name" value="Fic"/>
    <property type="match status" value="1"/>
</dbReference>
<evidence type="ECO:0000313" key="5">
    <source>
        <dbReference type="Proteomes" id="UP000308978"/>
    </source>
</evidence>
<feature type="binding site" evidence="2">
    <location>
        <begin position="226"/>
        <end position="233"/>
    </location>
    <ligand>
        <name>ATP</name>
        <dbReference type="ChEBI" id="CHEBI:30616"/>
    </ligand>
</feature>
<keyword evidence="2" id="KW-0547">Nucleotide-binding</keyword>
<dbReference type="SUPFAM" id="SSF140931">
    <property type="entry name" value="Fic-like"/>
    <property type="match status" value="1"/>
</dbReference>
<dbReference type="InterPro" id="IPR003812">
    <property type="entry name" value="Fido"/>
</dbReference>
<feature type="active site" evidence="1">
    <location>
        <position position="222"/>
    </location>
</feature>
<evidence type="ECO:0000256" key="2">
    <source>
        <dbReference type="PIRSR" id="PIRSR640198-2"/>
    </source>
</evidence>
<evidence type="ECO:0000256" key="1">
    <source>
        <dbReference type="PIRSR" id="PIRSR640198-1"/>
    </source>
</evidence>
<gene>
    <name evidence="4" type="ORF">E5986_04745</name>
</gene>
<dbReference type="InterPro" id="IPR036597">
    <property type="entry name" value="Fido-like_dom_sf"/>
</dbReference>
<organism evidence="4 5">
    <name type="scientific">Adlercreutzia caecimuris</name>
    <dbReference type="NCBI Taxonomy" id="671266"/>
    <lineage>
        <taxon>Bacteria</taxon>
        <taxon>Bacillati</taxon>
        <taxon>Actinomycetota</taxon>
        <taxon>Coriobacteriia</taxon>
        <taxon>Eggerthellales</taxon>
        <taxon>Eggerthellaceae</taxon>
        <taxon>Adlercreutzia</taxon>
    </lineage>
</organism>
<dbReference type="PROSITE" id="PS51459">
    <property type="entry name" value="FIDO"/>
    <property type="match status" value="1"/>
</dbReference>
<dbReference type="InterPro" id="IPR040198">
    <property type="entry name" value="Fido_containing"/>
</dbReference>
<accession>A0A4S4G2B6</accession>
<keyword evidence="2" id="KW-0067">ATP-binding</keyword>
<dbReference type="AlphaFoldDB" id="A0A4S4G2B6"/>
<name>A0A4S4G2B6_9ACTN</name>
<comment type="caution">
    <text evidence="4">The sequence shown here is derived from an EMBL/GenBank/DDBJ whole genome shotgun (WGS) entry which is preliminary data.</text>
</comment>
<dbReference type="Gene3D" id="1.10.3290.10">
    <property type="entry name" value="Fido-like domain"/>
    <property type="match status" value="1"/>
</dbReference>
<feature type="domain" description="Fido" evidence="3">
    <location>
        <begin position="138"/>
        <end position="285"/>
    </location>
</feature>
<sequence>MNGWPAVSSEETPWRLSDDDAVFIPKAKRRKITATYRAAIPALLSERTLTLPSELIEQLSETRSLLTRFDERQAALPFNMPSLLLRSESAASSQIENLTSSARNIALAELSPSAPKNAQIIAGNIAAMRCALSLNGPLTPESVRDIHRALLGQSGANFAGQLRQEQVWVGGTAYSPHGALFVPPIAERVPDCLADLCCFSQQDAIDPLAKAAIVHAQFETIHPFIDGNGRTGRTLLHRMLRNDGVLVQSTVPVSAGLLHDIDNYMDSLAQYQQGNPLPIIEQLTDALNLAMAIAQKTSALAQGIINDWHGRIAERSGAKIHELPTLLVEQPVVDSAYVASHLGITQRAATTLINRACEYGILRPLGNAHRGDFYQAPAMLDMLDSVSSIAGIRRLMAQG</sequence>
<dbReference type="PANTHER" id="PTHR13504:SF38">
    <property type="entry name" value="FIDO DOMAIN-CONTAINING PROTEIN"/>
    <property type="match status" value="1"/>
</dbReference>
<evidence type="ECO:0000259" key="3">
    <source>
        <dbReference type="PROSITE" id="PS51459"/>
    </source>
</evidence>
<evidence type="ECO:0000313" key="4">
    <source>
        <dbReference type="EMBL" id="THG37679.1"/>
    </source>
</evidence>
<dbReference type="EMBL" id="SSTJ01000004">
    <property type="protein sequence ID" value="THG37679.1"/>
    <property type="molecule type" value="Genomic_DNA"/>
</dbReference>
<dbReference type="Proteomes" id="UP000308978">
    <property type="component" value="Unassembled WGS sequence"/>
</dbReference>
<protein>
    <submittedName>
        <fullName evidence="4">Fic family protein</fullName>
    </submittedName>
</protein>
<dbReference type="RefSeq" id="WP_136433825.1">
    <property type="nucleotide sequence ID" value="NZ_SSTJ01000004.1"/>
</dbReference>
<dbReference type="GO" id="GO:0005524">
    <property type="term" value="F:ATP binding"/>
    <property type="evidence" value="ECO:0007669"/>
    <property type="project" value="UniProtKB-KW"/>
</dbReference>
<proteinExistence type="predicted"/>
<dbReference type="PANTHER" id="PTHR13504">
    <property type="entry name" value="FIDO DOMAIN-CONTAINING PROTEIN DDB_G0283145"/>
    <property type="match status" value="1"/>
</dbReference>
<reference evidence="4 5" key="1">
    <citation type="submission" date="2019-04" db="EMBL/GenBank/DDBJ databases">
        <title>Microbes associate with the intestines of laboratory mice.</title>
        <authorList>
            <person name="Navarre W."/>
            <person name="Wong E."/>
            <person name="Huang K.C."/>
            <person name="Tropini C."/>
            <person name="Ng K."/>
            <person name="Yu B."/>
        </authorList>
    </citation>
    <scope>NUCLEOTIDE SEQUENCE [LARGE SCALE GENOMIC DNA]</scope>
    <source>
        <strain evidence="4 5">NM80_B27</strain>
    </source>
</reference>